<accession>A0A2P2NCZ5</accession>
<dbReference type="AlphaFoldDB" id="A0A2P2NCZ5"/>
<evidence type="ECO:0000313" key="1">
    <source>
        <dbReference type="EMBL" id="MBX40355.1"/>
    </source>
</evidence>
<protein>
    <submittedName>
        <fullName evidence="1">Uncharacterized protein</fullName>
    </submittedName>
</protein>
<reference evidence="1" key="1">
    <citation type="submission" date="2018-02" db="EMBL/GenBank/DDBJ databases">
        <title>Rhizophora mucronata_Transcriptome.</title>
        <authorList>
            <person name="Meera S.P."/>
            <person name="Sreeshan A."/>
            <person name="Augustine A."/>
        </authorList>
    </citation>
    <scope>NUCLEOTIDE SEQUENCE</scope>
    <source>
        <tissue evidence="1">Leaf</tissue>
    </source>
</reference>
<name>A0A2P2NCZ5_RHIMU</name>
<organism evidence="1">
    <name type="scientific">Rhizophora mucronata</name>
    <name type="common">Asiatic mangrove</name>
    <dbReference type="NCBI Taxonomy" id="61149"/>
    <lineage>
        <taxon>Eukaryota</taxon>
        <taxon>Viridiplantae</taxon>
        <taxon>Streptophyta</taxon>
        <taxon>Embryophyta</taxon>
        <taxon>Tracheophyta</taxon>
        <taxon>Spermatophyta</taxon>
        <taxon>Magnoliopsida</taxon>
        <taxon>eudicotyledons</taxon>
        <taxon>Gunneridae</taxon>
        <taxon>Pentapetalae</taxon>
        <taxon>rosids</taxon>
        <taxon>fabids</taxon>
        <taxon>Malpighiales</taxon>
        <taxon>Rhizophoraceae</taxon>
        <taxon>Rhizophora</taxon>
    </lineage>
</organism>
<proteinExistence type="predicted"/>
<dbReference type="EMBL" id="GGEC01059871">
    <property type="protein sequence ID" value="MBX40355.1"/>
    <property type="molecule type" value="Transcribed_RNA"/>
</dbReference>
<sequence>MKCSFVLSNLFSLFYDFMSC</sequence>